<evidence type="ECO:0000313" key="2">
    <source>
        <dbReference type="EMBL" id="KJA22405.1"/>
    </source>
</evidence>
<dbReference type="OrthoDB" id="3365698at2759"/>
<feature type="coiled-coil region" evidence="1">
    <location>
        <begin position="19"/>
        <end position="60"/>
    </location>
</feature>
<dbReference type="Proteomes" id="UP000054270">
    <property type="component" value="Unassembled WGS sequence"/>
</dbReference>
<organism evidence="2 3">
    <name type="scientific">Hypholoma sublateritium (strain FD-334 SS-4)</name>
    <dbReference type="NCBI Taxonomy" id="945553"/>
    <lineage>
        <taxon>Eukaryota</taxon>
        <taxon>Fungi</taxon>
        <taxon>Dikarya</taxon>
        <taxon>Basidiomycota</taxon>
        <taxon>Agaricomycotina</taxon>
        <taxon>Agaricomycetes</taxon>
        <taxon>Agaricomycetidae</taxon>
        <taxon>Agaricales</taxon>
        <taxon>Agaricineae</taxon>
        <taxon>Strophariaceae</taxon>
        <taxon>Hypholoma</taxon>
    </lineage>
</organism>
<name>A0A0D2PRB9_HYPSF</name>
<dbReference type="InterPro" id="IPR032675">
    <property type="entry name" value="LRR_dom_sf"/>
</dbReference>
<keyword evidence="1" id="KW-0175">Coiled coil</keyword>
<sequence length="544" mass="61462">MASLEHLFTTNHSPTDDERAGLKENVADYDDKLAAITQKIYALEEQLRSLNEEKMALLEASKPFRRALSPFRQLPEDVVRAIFVACLETRWNPTMAKTEAPVLLTRISRATRMIALTTSALWAAIHIPIITSVKREVMDTAQSIMTARAKGVKEWLLRRSGNLPLHISVYENRAYSGTRNVTSEIIDILTACCSRWKNVYFSCCPTTLSRISSLTQSEVPFLQSLAISPVGYSSDEIHFWRNTEILKSPTLKKFHDSGKGKTLCYPINWLNLTHLSIYCARTMDNLVDVLRQASSLVRLDLTLMVYGFSYPETIPLLCLTTLVVTDLSPPLNENLGIVGAIYAPFLEAISYNAKLCGGSRSPGLIACLKRSPNVRELSTGQPSSTNILVEYLSYCPTLVILHVPGPGFVPHERPIKRNDDSFLREFFRDDAAQCLCPRLEYFRYEPTLLVSLTTLRGFLAYRKVANPPLSRWKAVIMNVEYDRVEEPLIQEIRSSEVAGDIRLGIFFKKPIPYMERLDEGIVRAVSLVDVWWPSALVDDRTYLS</sequence>
<gene>
    <name evidence="2" type="ORF">HYPSUDRAFT_41025</name>
</gene>
<dbReference type="EMBL" id="KN817550">
    <property type="protein sequence ID" value="KJA22405.1"/>
    <property type="molecule type" value="Genomic_DNA"/>
</dbReference>
<evidence type="ECO:0008006" key="4">
    <source>
        <dbReference type="Google" id="ProtNLM"/>
    </source>
</evidence>
<proteinExistence type="predicted"/>
<dbReference type="Gene3D" id="3.80.10.10">
    <property type="entry name" value="Ribonuclease Inhibitor"/>
    <property type="match status" value="1"/>
</dbReference>
<evidence type="ECO:0000313" key="3">
    <source>
        <dbReference type="Proteomes" id="UP000054270"/>
    </source>
</evidence>
<dbReference type="AlphaFoldDB" id="A0A0D2PRB9"/>
<reference evidence="3" key="1">
    <citation type="submission" date="2014-04" db="EMBL/GenBank/DDBJ databases">
        <title>Evolutionary Origins and Diversification of the Mycorrhizal Mutualists.</title>
        <authorList>
            <consortium name="DOE Joint Genome Institute"/>
            <consortium name="Mycorrhizal Genomics Consortium"/>
            <person name="Kohler A."/>
            <person name="Kuo A."/>
            <person name="Nagy L.G."/>
            <person name="Floudas D."/>
            <person name="Copeland A."/>
            <person name="Barry K.W."/>
            <person name="Cichocki N."/>
            <person name="Veneault-Fourrey C."/>
            <person name="LaButti K."/>
            <person name="Lindquist E.A."/>
            <person name="Lipzen A."/>
            <person name="Lundell T."/>
            <person name="Morin E."/>
            <person name="Murat C."/>
            <person name="Riley R."/>
            <person name="Ohm R."/>
            <person name="Sun H."/>
            <person name="Tunlid A."/>
            <person name="Henrissat B."/>
            <person name="Grigoriev I.V."/>
            <person name="Hibbett D.S."/>
            <person name="Martin F."/>
        </authorList>
    </citation>
    <scope>NUCLEOTIDE SEQUENCE [LARGE SCALE GENOMIC DNA]</scope>
    <source>
        <strain evidence="3">FD-334 SS-4</strain>
    </source>
</reference>
<protein>
    <recommendedName>
        <fullName evidence="4">F-box domain-containing protein</fullName>
    </recommendedName>
</protein>
<keyword evidence="3" id="KW-1185">Reference proteome</keyword>
<accession>A0A0D2PRB9</accession>
<evidence type="ECO:0000256" key="1">
    <source>
        <dbReference type="SAM" id="Coils"/>
    </source>
</evidence>